<keyword evidence="2" id="KW-0963">Cytoplasm</keyword>
<accession>A0A1G6HRS3</accession>
<dbReference type="Pfam" id="PF00106">
    <property type="entry name" value="adh_short"/>
    <property type="match status" value="1"/>
</dbReference>
<dbReference type="EMBL" id="FMYV01000001">
    <property type="protein sequence ID" value="SDB96930.1"/>
    <property type="molecule type" value="Genomic_DNA"/>
</dbReference>
<keyword evidence="4" id="KW-0560">Oxidoreductase</keyword>
<reference evidence="5 6" key="1">
    <citation type="submission" date="2016-10" db="EMBL/GenBank/DDBJ databases">
        <authorList>
            <person name="de Groot N.N."/>
        </authorList>
    </citation>
    <scope>NUCLEOTIDE SEQUENCE [LARGE SCALE GENOMIC DNA]</scope>
    <source>
        <strain evidence="5 6">WG14</strain>
    </source>
</reference>
<organism evidence="5 6">
    <name type="scientific">Geotoga petraea</name>
    <dbReference type="NCBI Taxonomy" id="28234"/>
    <lineage>
        <taxon>Bacteria</taxon>
        <taxon>Thermotogati</taxon>
        <taxon>Thermotogota</taxon>
        <taxon>Thermotogae</taxon>
        <taxon>Petrotogales</taxon>
        <taxon>Petrotogaceae</taxon>
        <taxon>Geotoga</taxon>
    </lineage>
</organism>
<keyword evidence="3" id="KW-0521">NADP</keyword>
<dbReference type="RefSeq" id="WP_091401780.1">
    <property type="nucleotide sequence ID" value="NZ_FMYV01000001.1"/>
</dbReference>
<dbReference type="STRING" id="28234.SAMN04488588_0084"/>
<dbReference type="SUPFAM" id="SSF51735">
    <property type="entry name" value="NAD(P)-binding Rossmann-fold domains"/>
    <property type="match status" value="1"/>
</dbReference>
<dbReference type="AlphaFoldDB" id="A0A1G6HRS3"/>
<keyword evidence="6" id="KW-1185">Reference proteome</keyword>
<dbReference type="InterPro" id="IPR051721">
    <property type="entry name" value="Biopterin_syn/organic_redct"/>
</dbReference>
<evidence type="ECO:0000256" key="3">
    <source>
        <dbReference type="ARBA" id="ARBA00022857"/>
    </source>
</evidence>
<evidence type="ECO:0000313" key="5">
    <source>
        <dbReference type="EMBL" id="SDB96930.1"/>
    </source>
</evidence>
<dbReference type="PRINTS" id="PR00081">
    <property type="entry name" value="GDHRDH"/>
</dbReference>
<dbReference type="GO" id="GO:0005737">
    <property type="term" value="C:cytoplasm"/>
    <property type="evidence" value="ECO:0007669"/>
    <property type="project" value="UniProtKB-SubCell"/>
</dbReference>
<dbReference type="PANTHER" id="PTHR44085">
    <property type="entry name" value="SEPIAPTERIN REDUCTASE"/>
    <property type="match status" value="1"/>
</dbReference>
<dbReference type="Proteomes" id="UP000199322">
    <property type="component" value="Unassembled WGS sequence"/>
</dbReference>
<dbReference type="InterPro" id="IPR036291">
    <property type="entry name" value="NAD(P)-bd_dom_sf"/>
</dbReference>
<sequence length="250" mass="28123">MNFFIITGTSKGLGEAIAKKLVSPDNQLACISRTKNLDLIDLADHKNCVLDYYEFDLTRIEEIKSLIKQIVDKIDKNKVEKITLINNAGTVEPIKPMGRSDDLDISRNITLNLIAPSIMINNFIKYTRDIPVKKDIVNISSGAAKRAVFGWAPYCSSKAGINLLTETSALELEDTEYSVYSFSPGVVDTSMQKRIRNSSEEDFVELNRFIGLKEEGKLLKPSYVAEKLIELLENNELKNGGIYHMHEFVN</sequence>
<dbReference type="GO" id="GO:0006729">
    <property type="term" value="P:tetrahydrobiopterin biosynthetic process"/>
    <property type="evidence" value="ECO:0007669"/>
    <property type="project" value="TreeGrafter"/>
</dbReference>
<evidence type="ECO:0000256" key="2">
    <source>
        <dbReference type="ARBA" id="ARBA00022490"/>
    </source>
</evidence>
<evidence type="ECO:0000256" key="1">
    <source>
        <dbReference type="ARBA" id="ARBA00004496"/>
    </source>
</evidence>
<evidence type="ECO:0000256" key="4">
    <source>
        <dbReference type="ARBA" id="ARBA00023002"/>
    </source>
</evidence>
<dbReference type="PANTHER" id="PTHR44085:SF2">
    <property type="entry name" value="SEPIAPTERIN REDUCTASE"/>
    <property type="match status" value="1"/>
</dbReference>
<dbReference type="Gene3D" id="3.40.50.720">
    <property type="entry name" value="NAD(P)-binding Rossmann-like Domain"/>
    <property type="match status" value="1"/>
</dbReference>
<dbReference type="InterPro" id="IPR002347">
    <property type="entry name" value="SDR_fam"/>
</dbReference>
<evidence type="ECO:0000313" key="6">
    <source>
        <dbReference type="Proteomes" id="UP000199322"/>
    </source>
</evidence>
<proteinExistence type="predicted"/>
<gene>
    <name evidence="5" type="ORF">SAMN04488588_0084</name>
</gene>
<comment type="subcellular location">
    <subcellularLocation>
        <location evidence="1">Cytoplasm</location>
    </subcellularLocation>
</comment>
<protein>
    <submittedName>
        <fullName evidence="5">Benzil reductase ((S)-benzoin forming)</fullName>
    </submittedName>
</protein>
<name>A0A1G6HRS3_9BACT</name>
<dbReference type="NCBIfam" id="NF005381">
    <property type="entry name" value="PRK06924.1"/>
    <property type="match status" value="1"/>
</dbReference>
<dbReference type="GO" id="GO:0004757">
    <property type="term" value="F:sepiapterin reductase (NADP+) activity"/>
    <property type="evidence" value="ECO:0007669"/>
    <property type="project" value="TreeGrafter"/>
</dbReference>